<gene>
    <name evidence="1" type="ORF">T440DRAFT_510683</name>
</gene>
<evidence type="ECO:0000313" key="2">
    <source>
        <dbReference type="Proteomes" id="UP000799423"/>
    </source>
</evidence>
<reference evidence="1" key="1">
    <citation type="submission" date="2020-01" db="EMBL/GenBank/DDBJ databases">
        <authorList>
            <consortium name="DOE Joint Genome Institute"/>
            <person name="Haridas S."/>
            <person name="Albert R."/>
            <person name="Binder M."/>
            <person name="Bloem J."/>
            <person name="Labutti K."/>
            <person name="Salamov A."/>
            <person name="Andreopoulos B."/>
            <person name="Baker S.E."/>
            <person name="Barry K."/>
            <person name="Bills G."/>
            <person name="Bluhm B.H."/>
            <person name="Cannon C."/>
            <person name="Castanera R."/>
            <person name="Culley D.E."/>
            <person name="Daum C."/>
            <person name="Ezra D."/>
            <person name="Gonzalez J.B."/>
            <person name="Henrissat B."/>
            <person name="Kuo A."/>
            <person name="Liang C."/>
            <person name="Lipzen A."/>
            <person name="Lutzoni F."/>
            <person name="Magnuson J."/>
            <person name="Mondo S."/>
            <person name="Nolan M."/>
            <person name="Ohm R."/>
            <person name="Pangilinan J."/>
            <person name="Park H.-J."/>
            <person name="Ramirez L."/>
            <person name="Alfaro M."/>
            <person name="Sun H."/>
            <person name="Tritt A."/>
            <person name="Yoshinaga Y."/>
            <person name="Zwiers L.-H."/>
            <person name="Turgeon B.G."/>
            <person name="Goodwin S.B."/>
            <person name="Spatafora J.W."/>
            <person name="Crous P.W."/>
            <person name="Grigoriev I.V."/>
        </authorList>
    </citation>
    <scope>NUCLEOTIDE SEQUENCE</scope>
    <source>
        <strain evidence="1">IPT5</strain>
    </source>
</reference>
<dbReference type="Proteomes" id="UP000799423">
    <property type="component" value="Unassembled WGS sequence"/>
</dbReference>
<organism evidence="1 2">
    <name type="scientific">Plenodomus tracheiphilus IPT5</name>
    <dbReference type="NCBI Taxonomy" id="1408161"/>
    <lineage>
        <taxon>Eukaryota</taxon>
        <taxon>Fungi</taxon>
        <taxon>Dikarya</taxon>
        <taxon>Ascomycota</taxon>
        <taxon>Pezizomycotina</taxon>
        <taxon>Dothideomycetes</taxon>
        <taxon>Pleosporomycetidae</taxon>
        <taxon>Pleosporales</taxon>
        <taxon>Pleosporineae</taxon>
        <taxon>Leptosphaeriaceae</taxon>
        <taxon>Plenodomus</taxon>
    </lineage>
</organism>
<dbReference type="AlphaFoldDB" id="A0A6A7AUF7"/>
<evidence type="ECO:0000313" key="1">
    <source>
        <dbReference type="EMBL" id="KAF2846723.1"/>
    </source>
</evidence>
<dbReference type="EMBL" id="MU006332">
    <property type="protein sequence ID" value="KAF2846723.1"/>
    <property type="molecule type" value="Genomic_DNA"/>
</dbReference>
<protein>
    <submittedName>
        <fullName evidence="1">Uncharacterized protein</fullName>
    </submittedName>
</protein>
<dbReference type="OrthoDB" id="626167at2759"/>
<keyword evidence="2" id="KW-1185">Reference proteome</keyword>
<accession>A0A6A7AUF7</accession>
<name>A0A6A7AUF7_9PLEO</name>
<proteinExistence type="predicted"/>
<dbReference type="Gene3D" id="3.40.1090.10">
    <property type="entry name" value="Cytosolic phospholipase A2 catalytic domain"/>
    <property type="match status" value="1"/>
</dbReference>
<sequence>MIVSIGTGQSHPVKIHGAGPKRVLSVLAALIARVTGTDISNQEMEELKHQNDGLANLHYRRFNLPAELGLGDKKLDEWKKADGSRFTKHGRKRESTIEKIRRLTQKYCAKEEVQDAMDEVATHLVRHRQARCNDERKWELWATGNRYRCTVSGCDKSQKLRPFKDDLRDHIRSLHLDQIQGKVQPEAEVLELLIQAGTCPY</sequence>